<protein>
    <submittedName>
        <fullName evidence="1">Uncharacterized protein</fullName>
    </submittedName>
</protein>
<keyword evidence="2" id="KW-1185">Reference proteome</keyword>
<proteinExistence type="predicted"/>
<dbReference type="EMBL" id="SGXE01000001">
    <property type="protein sequence ID" value="RZS99839.1"/>
    <property type="molecule type" value="Genomic_DNA"/>
</dbReference>
<sequence>MTLQKFLFYLLLTTSSIFGQRKIDRATPLELCVFDTHDKTTLQAHRIASRKWPFVTKIVDKEMSCYPNLQDSIELKNRSIWLRLSKQGYQNPKQLYLSDVHREHQNLMKINALLKEWNLPDTIQLPKKETIHLNDVSKIAESLYEFTIDNFIATASLNTNSQLRVKVNLSTNTIEVIK</sequence>
<comment type="caution">
    <text evidence="1">The sequence shown here is derived from an EMBL/GenBank/DDBJ whole genome shotgun (WGS) entry which is preliminary data.</text>
</comment>
<evidence type="ECO:0000313" key="1">
    <source>
        <dbReference type="EMBL" id="RZS99839.1"/>
    </source>
</evidence>
<accession>A0A4V2F7H5</accession>
<dbReference type="AlphaFoldDB" id="A0A4V2F7H5"/>
<reference evidence="1 2" key="1">
    <citation type="submission" date="2019-02" db="EMBL/GenBank/DDBJ databases">
        <title>Genomic Encyclopedia of Type Strains, Phase IV (KMG-IV): sequencing the most valuable type-strain genomes for metagenomic binning, comparative biology and taxonomic classification.</title>
        <authorList>
            <person name="Goeker M."/>
        </authorList>
    </citation>
    <scope>NUCLEOTIDE SEQUENCE [LARGE SCALE GENOMIC DNA]</scope>
    <source>
        <strain evidence="1 2">DSM 17196</strain>
    </source>
</reference>
<dbReference type="RefSeq" id="WP_130285652.1">
    <property type="nucleotide sequence ID" value="NZ_SGXE01000001.1"/>
</dbReference>
<gene>
    <name evidence="1" type="ORF">EV197_1067</name>
</gene>
<organism evidence="1 2">
    <name type="scientific">Aquimarina brevivitae</name>
    <dbReference type="NCBI Taxonomy" id="323412"/>
    <lineage>
        <taxon>Bacteria</taxon>
        <taxon>Pseudomonadati</taxon>
        <taxon>Bacteroidota</taxon>
        <taxon>Flavobacteriia</taxon>
        <taxon>Flavobacteriales</taxon>
        <taxon>Flavobacteriaceae</taxon>
        <taxon>Aquimarina</taxon>
    </lineage>
</organism>
<name>A0A4V2F7H5_9FLAO</name>
<evidence type="ECO:0000313" key="2">
    <source>
        <dbReference type="Proteomes" id="UP000292262"/>
    </source>
</evidence>
<dbReference type="Proteomes" id="UP000292262">
    <property type="component" value="Unassembled WGS sequence"/>
</dbReference>